<keyword evidence="2" id="KW-1185">Reference proteome</keyword>
<evidence type="ECO:0000313" key="1">
    <source>
        <dbReference type="EMBL" id="MFC3513996.1"/>
    </source>
</evidence>
<name>A0ABV7QPL3_9PSEU</name>
<dbReference type="EMBL" id="JBHRWI010000031">
    <property type="protein sequence ID" value="MFC3513996.1"/>
    <property type="molecule type" value="Genomic_DNA"/>
</dbReference>
<evidence type="ECO:0008006" key="3">
    <source>
        <dbReference type="Google" id="ProtNLM"/>
    </source>
</evidence>
<dbReference type="Proteomes" id="UP001595764">
    <property type="component" value="Unassembled WGS sequence"/>
</dbReference>
<comment type="caution">
    <text evidence="1">The sequence shown here is derived from an EMBL/GenBank/DDBJ whole genome shotgun (WGS) entry which is preliminary data.</text>
</comment>
<protein>
    <recommendedName>
        <fullName evidence="3">Transposase</fullName>
    </recommendedName>
</protein>
<reference evidence="2" key="1">
    <citation type="journal article" date="2019" name="Int. J. Syst. Evol. Microbiol.">
        <title>The Global Catalogue of Microorganisms (GCM) 10K type strain sequencing project: providing services to taxonomists for standard genome sequencing and annotation.</title>
        <authorList>
            <consortium name="The Broad Institute Genomics Platform"/>
            <consortium name="The Broad Institute Genome Sequencing Center for Infectious Disease"/>
            <person name="Wu L."/>
            <person name="Ma J."/>
        </authorList>
    </citation>
    <scope>NUCLEOTIDE SEQUENCE [LARGE SCALE GENOMIC DNA]</scope>
    <source>
        <strain evidence="2">CGMCC 4.7682</strain>
    </source>
</reference>
<dbReference type="RefSeq" id="WP_377875947.1">
    <property type="nucleotide sequence ID" value="NZ_JBHMAY010000087.1"/>
</dbReference>
<organism evidence="1 2">
    <name type="scientific">Amycolatopsis halotolerans</name>
    <dbReference type="NCBI Taxonomy" id="330083"/>
    <lineage>
        <taxon>Bacteria</taxon>
        <taxon>Bacillati</taxon>
        <taxon>Actinomycetota</taxon>
        <taxon>Actinomycetes</taxon>
        <taxon>Pseudonocardiales</taxon>
        <taxon>Pseudonocardiaceae</taxon>
        <taxon>Amycolatopsis</taxon>
    </lineage>
</organism>
<proteinExistence type="predicted"/>
<sequence>MTIGLWWEEAGGEYIRTRSARYPGASDIEPAWTLEAAADPRRITRDPDPKSHGGDIRVIGYSPEAGFVITVIIDRVDHSGINAWKTNGADLRAYRAALGGEDDAS</sequence>
<accession>A0ABV7QPL3</accession>
<gene>
    <name evidence="1" type="ORF">ACFORO_27770</name>
</gene>
<evidence type="ECO:0000313" key="2">
    <source>
        <dbReference type="Proteomes" id="UP001595764"/>
    </source>
</evidence>